<reference evidence="2 3" key="1">
    <citation type="submission" date="2019-06" db="EMBL/GenBank/DDBJ databases">
        <title>A chromosomal-level reference genome of Carpinus fangiana (Coryloideae, Betulaceae).</title>
        <authorList>
            <person name="Yang X."/>
            <person name="Wang Z."/>
            <person name="Zhang L."/>
            <person name="Hao G."/>
            <person name="Liu J."/>
            <person name="Yang Y."/>
        </authorList>
    </citation>
    <scope>NUCLEOTIDE SEQUENCE [LARGE SCALE GENOMIC DNA]</scope>
    <source>
        <strain evidence="2">Cfa_2016G</strain>
        <tissue evidence="2">Leaf</tissue>
    </source>
</reference>
<evidence type="ECO:0000313" key="3">
    <source>
        <dbReference type="Proteomes" id="UP000327013"/>
    </source>
</evidence>
<dbReference type="Proteomes" id="UP000327013">
    <property type="component" value="Chromosome 1"/>
</dbReference>
<dbReference type="EMBL" id="CM017321">
    <property type="protein sequence ID" value="KAE7996967.1"/>
    <property type="molecule type" value="Genomic_DNA"/>
</dbReference>
<organism evidence="2 3">
    <name type="scientific">Carpinus fangiana</name>
    <dbReference type="NCBI Taxonomy" id="176857"/>
    <lineage>
        <taxon>Eukaryota</taxon>
        <taxon>Viridiplantae</taxon>
        <taxon>Streptophyta</taxon>
        <taxon>Embryophyta</taxon>
        <taxon>Tracheophyta</taxon>
        <taxon>Spermatophyta</taxon>
        <taxon>Magnoliopsida</taxon>
        <taxon>eudicotyledons</taxon>
        <taxon>Gunneridae</taxon>
        <taxon>Pentapetalae</taxon>
        <taxon>rosids</taxon>
        <taxon>fabids</taxon>
        <taxon>Fagales</taxon>
        <taxon>Betulaceae</taxon>
        <taxon>Carpinus</taxon>
    </lineage>
</organism>
<name>A0A5N6QCR3_9ROSI</name>
<accession>A0A5N6QCR3</accession>
<evidence type="ECO:0000313" key="2">
    <source>
        <dbReference type="EMBL" id="KAE7996967.1"/>
    </source>
</evidence>
<protein>
    <submittedName>
        <fullName evidence="2">Uncharacterized protein</fullName>
    </submittedName>
</protein>
<keyword evidence="3" id="KW-1185">Reference proteome</keyword>
<dbReference type="AlphaFoldDB" id="A0A5N6QCR3"/>
<sequence>MSNANENTTETSIDVEEGPYTAEHPHPQNDSYPQLTAAQETFMREYCRKREWPEGAINEYLEAAKYDPGQRFLVEVKEKAEADGVNVEKVASG</sequence>
<gene>
    <name evidence="2" type="ORF">FH972_001643</name>
</gene>
<feature type="region of interest" description="Disordered" evidence="1">
    <location>
        <begin position="1"/>
        <end position="34"/>
    </location>
</feature>
<proteinExistence type="predicted"/>
<feature type="compositionally biased region" description="Polar residues" evidence="1">
    <location>
        <begin position="1"/>
        <end position="12"/>
    </location>
</feature>
<evidence type="ECO:0000256" key="1">
    <source>
        <dbReference type="SAM" id="MobiDB-lite"/>
    </source>
</evidence>